<dbReference type="Gene3D" id="1.20.1260.10">
    <property type="match status" value="1"/>
</dbReference>
<dbReference type="Proteomes" id="UP000476332">
    <property type="component" value="Unassembled WGS sequence"/>
</dbReference>
<reference evidence="1 2" key="1">
    <citation type="submission" date="2020-01" db="EMBL/GenBank/DDBJ databases">
        <title>Genomes of bacteria type strains.</title>
        <authorList>
            <person name="Chen J."/>
            <person name="Zhu S."/>
            <person name="Chen J."/>
        </authorList>
    </citation>
    <scope>NUCLEOTIDE SEQUENCE [LARGE SCALE GENOMIC DNA]</scope>
    <source>
        <strain evidence="1 2">KCTC 52919</strain>
    </source>
</reference>
<name>A0A6L9MKD8_9HYPH</name>
<evidence type="ECO:0000313" key="2">
    <source>
        <dbReference type="Proteomes" id="UP000476332"/>
    </source>
</evidence>
<comment type="caution">
    <text evidence="1">The sequence shown here is derived from an EMBL/GenBank/DDBJ whole genome shotgun (WGS) entry which is preliminary data.</text>
</comment>
<dbReference type="PANTHER" id="PTHR30565:SF9">
    <property type="entry name" value="PROTEIN YCIF"/>
    <property type="match status" value="1"/>
</dbReference>
<dbReference type="SUPFAM" id="SSF47240">
    <property type="entry name" value="Ferritin-like"/>
    <property type="match status" value="1"/>
</dbReference>
<dbReference type="InterPro" id="IPR012347">
    <property type="entry name" value="Ferritin-like"/>
</dbReference>
<dbReference type="RefSeq" id="WP_163044778.1">
    <property type="nucleotide sequence ID" value="NZ_JAAAMJ010000011.1"/>
</dbReference>
<dbReference type="Pfam" id="PF05974">
    <property type="entry name" value="DUF892"/>
    <property type="match status" value="1"/>
</dbReference>
<dbReference type="EMBL" id="JAAAMJ010000011">
    <property type="protein sequence ID" value="NDV87960.1"/>
    <property type="molecule type" value="Genomic_DNA"/>
</dbReference>
<gene>
    <name evidence="1" type="ORF">GTW51_14735</name>
</gene>
<dbReference type="InterPro" id="IPR047114">
    <property type="entry name" value="YciF"/>
</dbReference>
<protein>
    <submittedName>
        <fullName evidence="1">DUF892 family protein</fullName>
    </submittedName>
</protein>
<dbReference type="AlphaFoldDB" id="A0A6L9MKD8"/>
<keyword evidence="2" id="KW-1185">Reference proteome</keyword>
<proteinExistence type="predicted"/>
<evidence type="ECO:0000313" key="1">
    <source>
        <dbReference type="EMBL" id="NDV87960.1"/>
    </source>
</evidence>
<organism evidence="1 2">
    <name type="scientific">Aurantimonas aggregata</name>
    <dbReference type="NCBI Taxonomy" id="2047720"/>
    <lineage>
        <taxon>Bacteria</taxon>
        <taxon>Pseudomonadati</taxon>
        <taxon>Pseudomonadota</taxon>
        <taxon>Alphaproteobacteria</taxon>
        <taxon>Hyphomicrobiales</taxon>
        <taxon>Aurantimonadaceae</taxon>
        <taxon>Aurantimonas</taxon>
    </lineage>
</organism>
<dbReference type="InterPro" id="IPR009078">
    <property type="entry name" value="Ferritin-like_SF"/>
</dbReference>
<accession>A0A6L9MKD8</accession>
<dbReference type="PANTHER" id="PTHR30565">
    <property type="entry name" value="PROTEIN YCIF"/>
    <property type="match status" value="1"/>
</dbReference>
<sequence length="168" mass="18424">MAIDGLRDLYIAELQEARSFEALLTEALPKMAKSASEEQLRQAFEQHLEATREQQRSVEALLKEAGADPKAHEDQSMKVLIEQSQKMADIVLQGPLRDAALIASAQRIEHYEIAVYGTLATYAKILGLDNDYQILSGILEEEKDADDLLTDIAIGMVIPAGAEKAAEG</sequence>
<dbReference type="InterPro" id="IPR010287">
    <property type="entry name" value="DUF892_YciF-like"/>
</dbReference>